<dbReference type="EMBL" id="JAWWNJ010000012">
    <property type="protein sequence ID" value="KAK7043454.1"/>
    <property type="molecule type" value="Genomic_DNA"/>
</dbReference>
<evidence type="ECO:0000313" key="2">
    <source>
        <dbReference type="EMBL" id="KAK7043454.1"/>
    </source>
</evidence>
<sequence length="186" mass="21544">MAMATGQLRRMSPSPAPFTAANDSSSTILPPTAFAPPMKSRFNAAWETEYHILLQRHLDRNEKARLRMARRRAALKTREPDVVVAAAERERQYQARYRSRNRALLRLLDYNRRLNTYESIHGHDALQDYLKGKQERRRNAQAKRRAKEEYVSDHEDFEDYGCNLGEDELMDDDLIGGEDDDGSEDS</sequence>
<organism evidence="2 3">
    <name type="scientific">Favolaschia claudopus</name>
    <dbReference type="NCBI Taxonomy" id="2862362"/>
    <lineage>
        <taxon>Eukaryota</taxon>
        <taxon>Fungi</taxon>
        <taxon>Dikarya</taxon>
        <taxon>Basidiomycota</taxon>
        <taxon>Agaricomycotina</taxon>
        <taxon>Agaricomycetes</taxon>
        <taxon>Agaricomycetidae</taxon>
        <taxon>Agaricales</taxon>
        <taxon>Marasmiineae</taxon>
        <taxon>Mycenaceae</taxon>
        <taxon>Favolaschia</taxon>
    </lineage>
</organism>
<feature type="region of interest" description="Disordered" evidence="1">
    <location>
        <begin position="137"/>
        <end position="186"/>
    </location>
</feature>
<name>A0AAW0CZZ2_9AGAR</name>
<feature type="compositionally biased region" description="Acidic residues" evidence="1">
    <location>
        <begin position="155"/>
        <end position="186"/>
    </location>
</feature>
<keyword evidence="3" id="KW-1185">Reference proteome</keyword>
<accession>A0AAW0CZZ2</accession>
<dbReference type="AlphaFoldDB" id="A0AAW0CZZ2"/>
<dbReference type="Proteomes" id="UP001362999">
    <property type="component" value="Unassembled WGS sequence"/>
</dbReference>
<proteinExistence type="predicted"/>
<protein>
    <submittedName>
        <fullName evidence="2">Uncharacterized protein</fullName>
    </submittedName>
</protein>
<gene>
    <name evidence="2" type="ORF">R3P38DRAFT_3177839</name>
</gene>
<evidence type="ECO:0000313" key="3">
    <source>
        <dbReference type="Proteomes" id="UP001362999"/>
    </source>
</evidence>
<feature type="region of interest" description="Disordered" evidence="1">
    <location>
        <begin position="1"/>
        <end position="32"/>
    </location>
</feature>
<comment type="caution">
    <text evidence="2">The sequence shown here is derived from an EMBL/GenBank/DDBJ whole genome shotgun (WGS) entry which is preliminary data.</text>
</comment>
<evidence type="ECO:0000256" key="1">
    <source>
        <dbReference type="SAM" id="MobiDB-lite"/>
    </source>
</evidence>
<reference evidence="2 3" key="1">
    <citation type="journal article" date="2024" name="J Genomics">
        <title>Draft genome sequencing and assembly of Favolaschia claudopus CIRM-BRFM 2984 isolated from oak limbs.</title>
        <authorList>
            <person name="Navarro D."/>
            <person name="Drula E."/>
            <person name="Chaduli D."/>
            <person name="Cazenave R."/>
            <person name="Ahrendt S."/>
            <person name="Wang J."/>
            <person name="Lipzen A."/>
            <person name="Daum C."/>
            <person name="Barry K."/>
            <person name="Grigoriev I.V."/>
            <person name="Favel A."/>
            <person name="Rosso M.N."/>
            <person name="Martin F."/>
        </authorList>
    </citation>
    <scope>NUCLEOTIDE SEQUENCE [LARGE SCALE GENOMIC DNA]</scope>
    <source>
        <strain evidence="2 3">CIRM-BRFM 2984</strain>
    </source>
</reference>